<proteinExistence type="predicted"/>
<dbReference type="InterPro" id="IPR000878">
    <property type="entry name" value="4pyrrol_Mease"/>
</dbReference>
<keyword evidence="2" id="KW-0169">Cobalamin biosynthesis</keyword>
<dbReference type="EMBL" id="FOQH01000009">
    <property type="protein sequence ID" value="SFI79860.1"/>
    <property type="molecule type" value="Genomic_DNA"/>
</dbReference>
<dbReference type="RefSeq" id="WP_092862851.1">
    <property type="nucleotide sequence ID" value="NZ_FOQH01000009.1"/>
</dbReference>
<dbReference type="InterPro" id="IPR014008">
    <property type="entry name" value="Cbl_synth_MTase_CbiT"/>
</dbReference>
<dbReference type="InterPro" id="IPR035996">
    <property type="entry name" value="4pyrrol_Methylase_sf"/>
</dbReference>
<dbReference type="NCBIfam" id="TIGR02467">
    <property type="entry name" value="CbiE"/>
    <property type="match status" value="1"/>
</dbReference>
<dbReference type="PANTHER" id="PTHR43182:SF1">
    <property type="entry name" value="COBALT-PRECORRIN-7 C(5)-METHYLTRANSFERASE"/>
    <property type="match status" value="1"/>
</dbReference>
<dbReference type="Proteomes" id="UP000199377">
    <property type="component" value="Unassembled WGS sequence"/>
</dbReference>
<dbReference type="AlphaFoldDB" id="A0A1I3L583"/>
<keyword evidence="8" id="KW-1185">Reference proteome</keyword>
<keyword evidence="5" id="KW-0949">S-adenosyl-L-methionine</keyword>
<evidence type="ECO:0000313" key="8">
    <source>
        <dbReference type="Proteomes" id="UP000199377"/>
    </source>
</evidence>
<reference evidence="7 8" key="1">
    <citation type="submission" date="2016-10" db="EMBL/GenBank/DDBJ databases">
        <authorList>
            <person name="de Groot N.N."/>
        </authorList>
    </citation>
    <scope>NUCLEOTIDE SEQUENCE [LARGE SCALE GENOMIC DNA]</scope>
    <source>
        <strain evidence="7 8">CGMCC 1.11030</strain>
    </source>
</reference>
<evidence type="ECO:0000256" key="2">
    <source>
        <dbReference type="ARBA" id="ARBA00022573"/>
    </source>
</evidence>
<dbReference type="SUPFAM" id="SSF53335">
    <property type="entry name" value="S-adenosyl-L-methionine-dependent methyltransferases"/>
    <property type="match status" value="1"/>
</dbReference>
<dbReference type="UniPathway" id="UPA00148"/>
<name>A0A1I3L583_9RHOB</name>
<dbReference type="PANTHER" id="PTHR43182">
    <property type="entry name" value="COBALT-PRECORRIN-6B C(15)-METHYLTRANSFERASE (DECARBOXYLATING)"/>
    <property type="match status" value="1"/>
</dbReference>
<dbReference type="Pfam" id="PF00590">
    <property type="entry name" value="TP_methylase"/>
    <property type="match status" value="1"/>
</dbReference>
<organism evidence="7 8">
    <name type="scientific">Albimonas pacifica</name>
    <dbReference type="NCBI Taxonomy" id="1114924"/>
    <lineage>
        <taxon>Bacteria</taxon>
        <taxon>Pseudomonadati</taxon>
        <taxon>Pseudomonadota</taxon>
        <taxon>Alphaproteobacteria</taxon>
        <taxon>Rhodobacterales</taxon>
        <taxon>Paracoccaceae</taxon>
        <taxon>Albimonas</taxon>
    </lineage>
</organism>
<dbReference type="STRING" id="1114924.SAMN05216258_109213"/>
<dbReference type="InterPro" id="IPR012818">
    <property type="entry name" value="CbiE"/>
</dbReference>
<dbReference type="GO" id="GO:0032259">
    <property type="term" value="P:methylation"/>
    <property type="evidence" value="ECO:0007669"/>
    <property type="project" value="UniProtKB-KW"/>
</dbReference>
<evidence type="ECO:0000256" key="5">
    <source>
        <dbReference type="ARBA" id="ARBA00022691"/>
    </source>
</evidence>
<feature type="domain" description="Tetrapyrrole methylase" evidence="6">
    <location>
        <begin position="8"/>
        <end position="130"/>
    </location>
</feature>
<accession>A0A1I3L583</accession>
<dbReference type="InterPro" id="IPR050714">
    <property type="entry name" value="Cobalamin_biosynth_MTase"/>
</dbReference>
<dbReference type="CDD" id="cd11644">
    <property type="entry name" value="Precorrin-6Y-MT"/>
    <property type="match status" value="1"/>
</dbReference>
<evidence type="ECO:0000256" key="3">
    <source>
        <dbReference type="ARBA" id="ARBA00022603"/>
    </source>
</evidence>
<evidence type="ECO:0000313" key="7">
    <source>
        <dbReference type="EMBL" id="SFI79860.1"/>
    </source>
</evidence>
<dbReference type="NCBIfam" id="TIGR02469">
    <property type="entry name" value="CbiT"/>
    <property type="match status" value="1"/>
</dbReference>
<dbReference type="Gene3D" id="3.40.1010.10">
    <property type="entry name" value="Cobalt-precorrin-4 Transmethylase, Domain 1"/>
    <property type="match status" value="1"/>
</dbReference>
<evidence type="ECO:0000259" key="6">
    <source>
        <dbReference type="Pfam" id="PF00590"/>
    </source>
</evidence>
<dbReference type="Gene3D" id="3.40.50.150">
    <property type="entry name" value="Vaccinia Virus protein VP39"/>
    <property type="match status" value="1"/>
</dbReference>
<dbReference type="PIRSF" id="PIRSF036428">
    <property type="entry name" value="CobL"/>
    <property type="match status" value="1"/>
</dbReference>
<sequence length="407" mass="42612">MSELWLQIVGLGADGLEGLRPAARAAVESAEVIFGADRHHQLTLEVEAERVAWPSPFDHLLNRLEALRGRRVAVLVSGDPLWRSAGSRIAAAFPEAVVHPHVSAYQLAAARMLWPVNGCETLTLHGKGPERSVAAMRVFVQPGARLLALAADGDSARAVGTALTAWGYGQSPLRAMWDLDAETEGWQEAPASAWASGKIPRPGDLCTLAVECRAEAGAPLAPAVPGLADELFEHDGVMTKREVRAATLARLAPAPGQLLWDVGCGCGSVAIEWMRGARAAKAVGLEPRADRRAMAAANAQALGAPGLVLKEGSAPEGLAGLPAPDAVFLGGGLSEASAEAAWWALSPGGRLVANAVTLESEALLVRLASRFGGELSRIRIERASPVGKGGPLAWRPAMSVTQWSARK</sequence>
<dbReference type="InterPro" id="IPR029063">
    <property type="entry name" value="SAM-dependent_MTases_sf"/>
</dbReference>
<comment type="pathway">
    <text evidence="1">Cofactor biosynthesis; adenosylcobalamin biosynthesis.</text>
</comment>
<dbReference type="OrthoDB" id="9787825at2"/>
<protein>
    <submittedName>
        <fullName evidence="7">Precorrin-6Y C5,15-methyltransferase (Decarboxylating)</fullName>
    </submittedName>
</protein>
<evidence type="ECO:0000256" key="4">
    <source>
        <dbReference type="ARBA" id="ARBA00022679"/>
    </source>
</evidence>
<dbReference type="SUPFAM" id="SSF53790">
    <property type="entry name" value="Tetrapyrrole methylase"/>
    <property type="match status" value="1"/>
</dbReference>
<keyword evidence="3 7" id="KW-0489">Methyltransferase</keyword>
<gene>
    <name evidence="7" type="ORF">SAMN05216258_109213</name>
</gene>
<dbReference type="GO" id="GO:0008276">
    <property type="term" value="F:protein methyltransferase activity"/>
    <property type="evidence" value="ECO:0007669"/>
    <property type="project" value="InterPro"/>
</dbReference>
<evidence type="ECO:0000256" key="1">
    <source>
        <dbReference type="ARBA" id="ARBA00004953"/>
    </source>
</evidence>
<dbReference type="InterPro" id="IPR006365">
    <property type="entry name" value="Cbl_synth_CobL"/>
</dbReference>
<dbReference type="InterPro" id="IPR014777">
    <property type="entry name" value="4pyrrole_Mease_sub1"/>
</dbReference>
<keyword evidence="4 7" id="KW-0808">Transferase</keyword>
<dbReference type="GO" id="GO:0009236">
    <property type="term" value="P:cobalamin biosynthetic process"/>
    <property type="evidence" value="ECO:0007669"/>
    <property type="project" value="UniProtKB-UniPathway"/>
</dbReference>